<name>A0A7W7K9U3_9SPHN</name>
<organism evidence="1 2">
    <name type="scientific">Novosphingobium chloroacetimidivorans</name>
    <dbReference type="NCBI Taxonomy" id="1428314"/>
    <lineage>
        <taxon>Bacteria</taxon>
        <taxon>Pseudomonadati</taxon>
        <taxon>Pseudomonadota</taxon>
        <taxon>Alphaproteobacteria</taxon>
        <taxon>Sphingomonadales</taxon>
        <taxon>Sphingomonadaceae</taxon>
        <taxon>Novosphingobium</taxon>
    </lineage>
</organism>
<dbReference type="Proteomes" id="UP000555448">
    <property type="component" value="Unassembled WGS sequence"/>
</dbReference>
<keyword evidence="2" id="KW-1185">Reference proteome</keyword>
<proteinExistence type="predicted"/>
<reference evidence="1 2" key="1">
    <citation type="submission" date="2020-08" db="EMBL/GenBank/DDBJ databases">
        <title>Functional genomics of gut bacteria from endangered species of beetles.</title>
        <authorList>
            <person name="Carlos-Shanley C."/>
        </authorList>
    </citation>
    <scope>NUCLEOTIDE SEQUENCE [LARGE SCALE GENOMIC DNA]</scope>
    <source>
        <strain evidence="1 2">S00245</strain>
    </source>
</reference>
<evidence type="ECO:0000313" key="1">
    <source>
        <dbReference type="EMBL" id="MBB4858238.1"/>
    </source>
</evidence>
<protein>
    <submittedName>
        <fullName evidence="1">Uncharacterized protein</fullName>
    </submittedName>
</protein>
<evidence type="ECO:0000313" key="2">
    <source>
        <dbReference type="Proteomes" id="UP000555448"/>
    </source>
</evidence>
<gene>
    <name evidence="1" type="ORF">HNO88_001557</name>
</gene>
<comment type="caution">
    <text evidence="1">The sequence shown here is derived from an EMBL/GenBank/DDBJ whole genome shotgun (WGS) entry which is preliminary data.</text>
</comment>
<dbReference type="EMBL" id="JACHLR010000005">
    <property type="protein sequence ID" value="MBB4858238.1"/>
    <property type="molecule type" value="Genomic_DNA"/>
</dbReference>
<sequence>MADRFRIEVFGRPRSPWRDSQEEASARYIALK</sequence>
<dbReference type="AlphaFoldDB" id="A0A7W7K9U3"/>
<accession>A0A7W7K9U3</accession>